<sequence length="288" mass="31104">MEAGRIRWSQLPDEVVQAVGQQLAAPYTATDAQNAAASGAAALLTLPDARLVFVKGQRERGPVRTVSEAEAAASWWGPNWSPVDELDLEEAVNPYLPASAPRVLWRLDTHGWHLLAFEGLPGRDAEYTPGSPDLALVTNALAELAAVPAPDIRLPTAWDRWGYYCTADAQEYLTGTTLLHTDPASTNVLVSDGRAHLVDWSWPAVGPPWVDPALCGMRLVSTGGHTPEQAWDWATRVPGWDDIDPKRVAAFIRAEARRWHDLAAEQVPTAAAIAEAASAWADAIASRA</sequence>
<proteinExistence type="predicted"/>
<gene>
    <name evidence="1" type="ORF">OHU17_00385</name>
</gene>
<protein>
    <submittedName>
        <fullName evidence="1">Aminoglycoside phosphotransferase</fullName>
    </submittedName>
</protein>
<dbReference type="InterPro" id="IPR011009">
    <property type="entry name" value="Kinase-like_dom_sf"/>
</dbReference>
<dbReference type="Proteomes" id="UP001432075">
    <property type="component" value="Chromosome"/>
</dbReference>
<dbReference type="EMBL" id="CP108057">
    <property type="protein sequence ID" value="WUO44397.1"/>
    <property type="molecule type" value="Genomic_DNA"/>
</dbReference>
<evidence type="ECO:0000313" key="1">
    <source>
        <dbReference type="EMBL" id="WUO44397.1"/>
    </source>
</evidence>
<name>A0ABZ1RCA7_9ACTN</name>
<dbReference type="SUPFAM" id="SSF56112">
    <property type="entry name" value="Protein kinase-like (PK-like)"/>
    <property type="match status" value="1"/>
</dbReference>
<organism evidence="1 2">
    <name type="scientific">Streptomyces goshikiensis</name>
    <dbReference type="NCBI Taxonomy" id="1942"/>
    <lineage>
        <taxon>Bacteria</taxon>
        <taxon>Bacillati</taxon>
        <taxon>Actinomycetota</taxon>
        <taxon>Actinomycetes</taxon>
        <taxon>Kitasatosporales</taxon>
        <taxon>Streptomycetaceae</taxon>
        <taxon>Streptomyces</taxon>
    </lineage>
</organism>
<evidence type="ECO:0000313" key="2">
    <source>
        <dbReference type="Proteomes" id="UP001432075"/>
    </source>
</evidence>
<keyword evidence="2" id="KW-1185">Reference proteome</keyword>
<accession>A0ABZ1RCA7</accession>
<reference evidence="1" key="1">
    <citation type="submission" date="2022-10" db="EMBL/GenBank/DDBJ databases">
        <title>The complete genomes of actinobacterial strains from the NBC collection.</title>
        <authorList>
            <person name="Joergensen T.S."/>
            <person name="Alvarez Arevalo M."/>
            <person name="Sterndorff E.B."/>
            <person name="Faurdal D."/>
            <person name="Vuksanovic O."/>
            <person name="Mourched A.-S."/>
            <person name="Charusanti P."/>
            <person name="Shaw S."/>
            <person name="Blin K."/>
            <person name="Weber T."/>
        </authorList>
    </citation>
    <scope>NUCLEOTIDE SEQUENCE</scope>
    <source>
        <strain evidence="1">NBC_00283</strain>
    </source>
</reference>